<organism evidence="4 5">
    <name type="scientific">Thiobacillus denitrificans</name>
    <dbReference type="NCBI Taxonomy" id="36861"/>
    <lineage>
        <taxon>Bacteria</taxon>
        <taxon>Pseudomonadati</taxon>
        <taxon>Pseudomonadota</taxon>
        <taxon>Betaproteobacteria</taxon>
        <taxon>Nitrosomonadales</taxon>
        <taxon>Thiobacillaceae</taxon>
        <taxon>Thiobacillus</taxon>
    </lineage>
</organism>
<keyword evidence="5" id="KW-1185">Reference proteome</keyword>
<feature type="domain" description="CBS" evidence="3">
    <location>
        <begin position="9"/>
        <end position="66"/>
    </location>
</feature>
<dbReference type="OrthoDB" id="9807125at2"/>
<protein>
    <recommendedName>
        <fullName evidence="3">CBS domain-containing protein</fullName>
    </recommendedName>
</protein>
<dbReference type="RefSeq" id="WP_059755538.1">
    <property type="nucleotide sequence ID" value="NZ_LDUG01000024.1"/>
</dbReference>
<dbReference type="EMBL" id="LDUG01000024">
    <property type="protein sequence ID" value="KVW95686.1"/>
    <property type="molecule type" value="Genomic_DNA"/>
</dbReference>
<proteinExistence type="predicted"/>
<dbReference type="STRING" id="1123392.GCA_000376425_00341"/>
<evidence type="ECO:0000313" key="4">
    <source>
        <dbReference type="EMBL" id="KVW95686.1"/>
    </source>
</evidence>
<dbReference type="InterPro" id="IPR051257">
    <property type="entry name" value="Diverse_CBS-Domain"/>
</dbReference>
<dbReference type="InterPro" id="IPR000644">
    <property type="entry name" value="CBS_dom"/>
</dbReference>
<dbReference type="AlphaFoldDB" id="A0A119CVV0"/>
<sequence>MQIREILTLKSDTIHSIAPTDSVESAVAKLVSLGVGSLVVLKNGEMVGLLTERDVVQGMVKQGCDLKDAQVSTIMVTEPVVADADDSVDYARDVMTKSHIGHLPILDGGKLFAIISFHDVARACLKEANFENSLLKRYIKHWPE</sequence>
<dbReference type="PANTHER" id="PTHR43080">
    <property type="entry name" value="CBS DOMAIN-CONTAINING PROTEIN CBSX3, MITOCHONDRIAL"/>
    <property type="match status" value="1"/>
</dbReference>
<accession>A0A119CVV0</accession>
<dbReference type="SUPFAM" id="SSF54631">
    <property type="entry name" value="CBS-domain pair"/>
    <property type="match status" value="1"/>
</dbReference>
<dbReference type="PANTHER" id="PTHR43080:SF2">
    <property type="entry name" value="CBS DOMAIN-CONTAINING PROTEIN"/>
    <property type="match status" value="1"/>
</dbReference>
<keyword evidence="1 2" id="KW-0129">CBS domain</keyword>
<dbReference type="PATRIC" id="fig|36861.3.peg.1561"/>
<reference evidence="4 5" key="1">
    <citation type="journal article" date="2015" name="Appl. Environ. Microbiol.">
        <title>Aerobic and Anaerobic Thiosulfate Oxidation by a Cold-Adapted, Subglacial Chemoautotroph.</title>
        <authorList>
            <person name="Harrold Z.R."/>
            <person name="Skidmore M.L."/>
            <person name="Hamilton T.L."/>
            <person name="Desch L."/>
            <person name="Amada K."/>
            <person name="van Gelder W."/>
            <person name="Glover K."/>
            <person name="Roden E.E."/>
            <person name="Boyd E.S."/>
        </authorList>
    </citation>
    <scope>NUCLEOTIDE SEQUENCE [LARGE SCALE GENOMIC DNA]</scope>
    <source>
        <strain evidence="4 5">RG</strain>
    </source>
</reference>
<comment type="caution">
    <text evidence="4">The sequence shown here is derived from an EMBL/GenBank/DDBJ whole genome shotgun (WGS) entry which is preliminary data.</text>
</comment>
<dbReference type="Gene3D" id="3.10.580.10">
    <property type="entry name" value="CBS-domain"/>
    <property type="match status" value="1"/>
</dbReference>
<dbReference type="SMART" id="SM00116">
    <property type="entry name" value="CBS"/>
    <property type="match status" value="2"/>
</dbReference>
<dbReference type="Proteomes" id="UP000064243">
    <property type="component" value="Unassembled WGS sequence"/>
</dbReference>
<name>A0A119CVV0_THIDE</name>
<evidence type="ECO:0000313" key="5">
    <source>
        <dbReference type="Proteomes" id="UP000064243"/>
    </source>
</evidence>
<evidence type="ECO:0000259" key="3">
    <source>
        <dbReference type="PROSITE" id="PS51371"/>
    </source>
</evidence>
<feature type="domain" description="CBS" evidence="3">
    <location>
        <begin position="75"/>
        <end position="131"/>
    </location>
</feature>
<evidence type="ECO:0000256" key="1">
    <source>
        <dbReference type="ARBA" id="ARBA00023122"/>
    </source>
</evidence>
<dbReference type="InterPro" id="IPR046342">
    <property type="entry name" value="CBS_dom_sf"/>
</dbReference>
<evidence type="ECO:0000256" key="2">
    <source>
        <dbReference type="PROSITE-ProRule" id="PRU00703"/>
    </source>
</evidence>
<gene>
    <name evidence="4" type="ORF">ABW22_09500</name>
</gene>
<dbReference type="Pfam" id="PF00571">
    <property type="entry name" value="CBS"/>
    <property type="match status" value="2"/>
</dbReference>
<dbReference type="PROSITE" id="PS51371">
    <property type="entry name" value="CBS"/>
    <property type="match status" value="2"/>
</dbReference>